<sequence>MNCKKLEQYPNVFLLPQTNQLKALLTIIRDRTTKRPDFVFYADRIIRLLVEEGLNHLPVVPKKITTPLDIEFEGVGFEGQICGVSIMRAGESMEQGLRHVCTGVRIGKVLIQRDEETAMPKLYYSKLPLDISERYVFLLDPMLATGGSAIEAVRVLLRANVPEERILFINLICSPEGISNMTSAFPKIRIITSEIDECMNEQKFIVPGLGDFGDRYFGTNE</sequence>
<dbReference type="EMBL" id="LSSM01002064">
    <property type="protein sequence ID" value="OMJ23264.1"/>
    <property type="molecule type" value="Genomic_DNA"/>
</dbReference>
<reference evidence="11" key="2">
    <citation type="submission" date="2017-01" db="EMBL/GenBank/DDBJ databases">
        <authorList>
            <person name="Mah S.A."/>
            <person name="Swanson W.J."/>
            <person name="Moy G.W."/>
            <person name="Vacquier V.D."/>
        </authorList>
    </citation>
    <scope>NUCLEOTIDE SEQUENCE [LARGE SCALE GENOMIC DNA]</scope>
    <source>
        <strain evidence="11">ID-206-W2</strain>
    </source>
</reference>
<proteinExistence type="inferred from homology"/>
<keyword evidence="7 11" id="KW-0808">Transferase</keyword>
<dbReference type="InterPro" id="IPR029057">
    <property type="entry name" value="PRTase-like"/>
</dbReference>
<dbReference type="GO" id="GO:0004845">
    <property type="term" value="F:uracil phosphoribosyltransferase activity"/>
    <property type="evidence" value="ECO:0007669"/>
    <property type="project" value="UniProtKB-EC"/>
</dbReference>
<comment type="cofactor">
    <cofactor evidence="1">
        <name>Mg(2+)</name>
        <dbReference type="ChEBI" id="CHEBI:18420"/>
    </cofactor>
</comment>
<dbReference type="CDD" id="cd06223">
    <property type="entry name" value="PRTases_typeI"/>
    <property type="match status" value="1"/>
</dbReference>
<dbReference type="GO" id="GO:0008655">
    <property type="term" value="P:pyrimidine-containing compound salvage"/>
    <property type="evidence" value="ECO:0007669"/>
    <property type="project" value="UniProtKB-ARBA"/>
</dbReference>
<protein>
    <recommendedName>
        <fullName evidence="4">uracil phosphoribosyltransferase</fullName>
        <ecNumber evidence="4">2.4.2.9</ecNumber>
    </recommendedName>
</protein>
<comment type="similarity">
    <text evidence="3">Belongs to the UPRTase family.</text>
</comment>
<evidence type="ECO:0000256" key="7">
    <source>
        <dbReference type="ARBA" id="ARBA00022679"/>
    </source>
</evidence>
<dbReference type="OrthoDB" id="106623at2759"/>
<evidence type="ECO:0000256" key="4">
    <source>
        <dbReference type="ARBA" id="ARBA00011894"/>
    </source>
</evidence>
<keyword evidence="13" id="KW-1185">Reference proteome</keyword>
<dbReference type="Gene3D" id="3.40.50.2020">
    <property type="match status" value="1"/>
</dbReference>
<feature type="domain" description="Phosphoribosyltransferase" evidence="10">
    <location>
        <begin position="16"/>
        <end position="219"/>
    </location>
</feature>
<keyword evidence="8" id="KW-0547">Nucleotide-binding</keyword>
<dbReference type="EC" id="2.4.2.9" evidence="4"/>
<evidence type="ECO:0000313" key="11">
    <source>
        <dbReference type="EMBL" id="OMJ23264.1"/>
    </source>
</evidence>
<dbReference type="FunFam" id="3.40.50.2020:FF:000023">
    <property type="entry name" value="Probable uracil phosphoribosyltransferase"/>
    <property type="match status" value="1"/>
</dbReference>
<evidence type="ECO:0000256" key="1">
    <source>
        <dbReference type="ARBA" id="ARBA00001946"/>
    </source>
</evidence>
<dbReference type="SUPFAM" id="SSF53271">
    <property type="entry name" value="PRTase-like"/>
    <property type="match status" value="1"/>
</dbReference>
<evidence type="ECO:0000259" key="10">
    <source>
        <dbReference type="Pfam" id="PF14681"/>
    </source>
</evidence>
<accession>A0A1R1Y8T0</accession>
<comment type="caution">
    <text evidence="11">The sequence shown here is derived from an EMBL/GenBank/DDBJ whole genome shotgun (WGS) entry which is preliminary data.</text>
</comment>
<keyword evidence="5" id="KW-0021">Allosteric enzyme</keyword>
<dbReference type="AlphaFoldDB" id="A0A1R1Y8T0"/>
<comment type="pathway">
    <text evidence="2">Pyrimidine metabolism; UMP biosynthesis via salvage pathway; UMP from uracil: step 1/1.</text>
</comment>
<dbReference type="Proteomes" id="UP000187429">
    <property type="component" value="Unassembled WGS sequence"/>
</dbReference>
<evidence type="ECO:0000256" key="8">
    <source>
        <dbReference type="ARBA" id="ARBA00022741"/>
    </source>
</evidence>
<evidence type="ECO:0000313" key="13">
    <source>
        <dbReference type="Proteomes" id="UP000187429"/>
    </source>
</evidence>
<dbReference type="GO" id="GO:0005525">
    <property type="term" value="F:GTP binding"/>
    <property type="evidence" value="ECO:0007669"/>
    <property type="project" value="UniProtKB-KW"/>
</dbReference>
<evidence type="ECO:0000256" key="5">
    <source>
        <dbReference type="ARBA" id="ARBA00022533"/>
    </source>
</evidence>
<evidence type="ECO:0000256" key="2">
    <source>
        <dbReference type="ARBA" id="ARBA00005180"/>
    </source>
</evidence>
<dbReference type="InterPro" id="IPR000836">
    <property type="entry name" value="PRTase_dom"/>
</dbReference>
<dbReference type="NCBIfam" id="NF001097">
    <property type="entry name" value="PRK00129.1"/>
    <property type="match status" value="1"/>
</dbReference>
<dbReference type="Pfam" id="PF14681">
    <property type="entry name" value="UPRTase"/>
    <property type="match status" value="1"/>
</dbReference>
<evidence type="ECO:0000256" key="6">
    <source>
        <dbReference type="ARBA" id="ARBA00022676"/>
    </source>
</evidence>
<keyword evidence="9" id="KW-0342">GTP-binding</keyword>
<dbReference type="EMBL" id="LSSM01001070">
    <property type="protein sequence ID" value="OMJ27309.1"/>
    <property type="molecule type" value="Genomic_DNA"/>
</dbReference>
<evidence type="ECO:0000313" key="12">
    <source>
        <dbReference type="EMBL" id="OMJ27309.1"/>
    </source>
</evidence>
<gene>
    <name evidence="12" type="ORF">AYI69_g3256</name>
    <name evidence="11" type="ORF">AYI69_g5040</name>
</gene>
<keyword evidence="6 11" id="KW-0328">Glycosyltransferase</keyword>
<name>A0A1R1Y8T0_9FUNG</name>
<organism evidence="11 13">
    <name type="scientific">Smittium culicis</name>
    <dbReference type="NCBI Taxonomy" id="133412"/>
    <lineage>
        <taxon>Eukaryota</taxon>
        <taxon>Fungi</taxon>
        <taxon>Fungi incertae sedis</taxon>
        <taxon>Zoopagomycota</taxon>
        <taxon>Kickxellomycotina</taxon>
        <taxon>Harpellomycetes</taxon>
        <taxon>Harpellales</taxon>
        <taxon>Legeriomycetaceae</taxon>
        <taxon>Smittium</taxon>
    </lineage>
</organism>
<evidence type="ECO:0000256" key="9">
    <source>
        <dbReference type="ARBA" id="ARBA00023134"/>
    </source>
</evidence>
<reference evidence="13" key="1">
    <citation type="submission" date="2017-01" db="EMBL/GenBank/DDBJ databases">
        <authorList>
            <person name="Wang Y."/>
            <person name="White M."/>
            <person name="Kvist S."/>
            <person name="Moncalvo J.-M."/>
        </authorList>
    </citation>
    <scope>NUCLEOTIDE SEQUENCE [LARGE SCALE GENOMIC DNA]</scope>
    <source>
        <strain evidence="13">ID-206-W2</strain>
    </source>
</reference>
<evidence type="ECO:0000256" key="3">
    <source>
        <dbReference type="ARBA" id="ARBA00009516"/>
    </source>
</evidence>